<sequence length="113" mass="13097">MKKLILLTISILIAFNGCNSEETKQKNHMNNTPFIVKCKNKNIPEFTLRYNSNPTQEQINKLCVCLWDNLVGWEKDTMIKITSGKENEVDWMEMKAFPARFGKRIEQCGGNKL</sequence>
<protein>
    <recommendedName>
        <fullName evidence="3">Lipoprotein</fullName>
    </recommendedName>
</protein>
<gene>
    <name evidence="1" type="ORF">B0F89_1262</name>
</gene>
<comment type="caution">
    <text evidence="1">The sequence shown here is derived from an EMBL/GenBank/DDBJ whole genome shotgun (WGS) entry which is preliminary data.</text>
</comment>
<evidence type="ECO:0008006" key="3">
    <source>
        <dbReference type="Google" id="ProtNLM"/>
    </source>
</evidence>
<accession>A0AB36ZUU2</accession>
<evidence type="ECO:0000313" key="2">
    <source>
        <dbReference type="Proteomes" id="UP000239861"/>
    </source>
</evidence>
<evidence type="ECO:0000313" key="1">
    <source>
        <dbReference type="EMBL" id="PPK60216.1"/>
    </source>
</evidence>
<dbReference type="RefSeq" id="WP_079577519.1">
    <property type="nucleotide sequence ID" value="NZ_FUYO01000005.1"/>
</dbReference>
<dbReference type="Proteomes" id="UP000239861">
    <property type="component" value="Unassembled WGS sequence"/>
</dbReference>
<proteinExistence type="predicted"/>
<dbReference type="AlphaFoldDB" id="A0AB36ZUU2"/>
<name>A0AB36ZUU2_9BACT</name>
<reference evidence="1 2" key="1">
    <citation type="submission" date="2018-02" db="EMBL/GenBank/DDBJ databases">
        <title>Subsurface microbial communities from deep shales in Ohio and West Virginia, USA.</title>
        <authorList>
            <person name="Wrighton K."/>
        </authorList>
    </citation>
    <scope>NUCLEOTIDE SEQUENCE [LARGE SCALE GENOMIC DNA]</scope>
    <source>
        <strain evidence="1 2">MARC-MIP3H16</strain>
    </source>
</reference>
<organism evidence="1 2">
    <name type="scientific">Malaciobacter marinus</name>
    <dbReference type="NCBI Taxonomy" id="505249"/>
    <lineage>
        <taxon>Bacteria</taxon>
        <taxon>Pseudomonadati</taxon>
        <taxon>Campylobacterota</taxon>
        <taxon>Epsilonproteobacteria</taxon>
        <taxon>Campylobacterales</taxon>
        <taxon>Arcobacteraceae</taxon>
        <taxon>Malaciobacter</taxon>
    </lineage>
</organism>
<dbReference type="EMBL" id="PTIW01000026">
    <property type="protein sequence ID" value="PPK60216.1"/>
    <property type="molecule type" value="Genomic_DNA"/>
</dbReference>